<protein>
    <submittedName>
        <fullName evidence="2">Uncharacterized protein</fullName>
    </submittedName>
</protein>
<feature type="compositionally biased region" description="Gly residues" evidence="1">
    <location>
        <begin position="11"/>
        <end position="21"/>
    </location>
</feature>
<feature type="compositionally biased region" description="Basic and acidic residues" evidence="1">
    <location>
        <begin position="1"/>
        <end position="10"/>
    </location>
</feature>
<dbReference type="AlphaFoldDB" id="Q10FN9"/>
<dbReference type="EMBL" id="AC139174">
    <property type="protein sequence ID" value="AAS07109.1"/>
    <property type="molecule type" value="Genomic_DNA"/>
</dbReference>
<reference evidence="3" key="1">
    <citation type="journal article" date="2005" name="Nature">
        <title>The map-based sequence of the rice genome.</title>
        <authorList>
            <consortium name="International rice genome sequencing project (IRGSP)"/>
            <person name="Matsumoto T."/>
            <person name="Wu J."/>
            <person name="Kanamori H."/>
            <person name="Katayose Y."/>
            <person name="Fujisawa M."/>
            <person name="Namiki N."/>
            <person name="Mizuno H."/>
            <person name="Yamamoto K."/>
            <person name="Antonio B.A."/>
            <person name="Baba T."/>
            <person name="Sakata K."/>
            <person name="Nagamura Y."/>
            <person name="Aoki H."/>
            <person name="Arikawa K."/>
            <person name="Arita K."/>
            <person name="Bito T."/>
            <person name="Chiden Y."/>
            <person name="Fujitsuka N."/>
            <person name="Fukunaka R."/>
            <person name="Hamada M."/>
            <person name="Harada C."/>
            <person name="Hayashi A."/>
            <person name="Hijishita S."/>
            <person name="Honda M."/>
            <person name="Hosokawa S."/>
            <person name="Ichikawa Y."/>
            <person name="Idonuma A."/>
            <person name="Iijima M."/>
            <person name="Ikeda M."/>
            <person name="Ikeno M."/>
            <person name="Ito K."/>
            <person name="Ito S."/>
            <person name="Ito T."/>
            <person name="Ito Y."/>
            <person name="Ito Y."/>
            <person name="Iwabuchi A."/>
            <person name="Kamiya K."/>
            <person name="Karasawa W."/>
            <person name="Kurita K."/>
            <person name="Katagiri S."/>
            <person name="Kikuta A."/>
            <person name="Kobayashi H."/>
            <person name="Kobayashi N."/>
            <person name="Machita K."/>
            <person name="Maehara T."/>
            <person name="Masukawa M."/>
            <person name="Mizubayashi T."/>
            <person name="Mukai Y."/>
            <person name="Nagasaki H."/>
            <person name="Nagata Y."/>
            <person name="Naito S."/>
            <person name="Nakashima M."/>
            <person name="Nakama Y."/>
            <person name="Nakamichi Y."/>
            <person name="Nakamura M."/>
            <person name="Meguro A."/>
            <person name="Negishi M."/>
            <person name="Ohta I."/>
            <person name="Ohta T."/>
            <person name="Okamoto M."/>
            <person name="Ono N."/>
            <person name="Saji S."/>
            <person name="Sakaguchi M."/>
            <person name="Sakai K."/>
            <person name="Shibata M."/>
            <person name="Shimokawa T."/>
            <person name="Song J."/>
            <person name="Takazaki Y."/>
            <person name="Terasawa K."/>
            <person name="Tsugane M."/>
            <person name="Tsuji K."/>
            <person name="Ueda S."/>
            <person name="Waki K."/>
            <person name="Yamagata H."/>
            <person name="Yamamoto M."/>
            <person name="Yamamoto S."/>
            <person name="Yamane H."/>
            <person name="Yoshiki S."/>
            <person name="Yoshihara R."/>
            <person name="Yukawa K."/>
            <person name="Zhong H."/>
            <person name="Yano M."/>
            <person name="Yuan Q."/>
            <person name="Ouyang S."/>
            <person name="Liu J."/>
            <person name="Jones K.M."/>
            <person name="Gansberger K."/>
            <person name="Moffat K."/>
            <person name="Hill J."/>
            <person name="Bera J."/>
            <person name="Fadrosh D."/>
            <person name="Jin S."/>
            <person name="Johri S."/>
            <person name="Kim M."/>
            <person name="Overton L."/>
            <person name="Reardon M."/>
            <person name="Tsitrin T."/>
            <person name="Vuong H."/>
            <person name="Weaver B."/>
            <person name="Ciecko A."/>
            <person name="Tallon L."/>
            <person name="Jackson J."/>
            <person name="Pai G."/>
            <person name="Aken S.V."/>
            <person name="Utterback T."/>
            <person name="Reidmuller S."/>
            <person name="Feldblyum T."/>
            <person name="Hsiao J."/>
            <person name="Zismann V."/>
            <person name="Iobst S."/>
            <person name="de Vazeille A.R."/>
            <person name="Buell C.R."/>
            <person name="Ying K."/>
            <person name="Li Y."/>
            <person name="Lu T."/>
            <person name="Huang Y."/>
            <person name="Zhao Q."/>
            <person name="Feng Q."/>
            <person name="Zhang L."/>
            <person name="Zhu J."/>
            <person name="Weng Q."/>
            <person name="Mu J."/>
            <person name="Lu Y."/>
            <person name="Fan D."/>
            <person name="Liu Y."/>
            <person name="Guan J."/>
            <person name="Zhang Y."/>
            <person name="Yu S."/>
            <person name="Liu X."/>
            <person name="Zhang Y."/>
            <person name="Hong G."/>
            <person name="Han B."/>
            <person name="Choisne N."/>
            <person name="Demange N."/>
            <person name="Orjeda G."/>
            <person name="Samain S."/>
            <person name="Cattolico L."/>
            <person name="Pelletier E."/>
            <person name="Couloux A."/>
            <person name="Segurens B."/>
            <person name="Wincker P."/>
            <person name="D'Hont A."/>
            <person name="Scarpelli C."/>
            <person name="Weissenbach J."/>
            <person name="Salanoubat M."/>
            <person name="Quetier F."/>
            <person name="Yu Y."/>
            <person name="Kim H.R."/>
            <person name="Rambo T."/>
            <person name="Currie J."/>
            <person name="Collura K."/>
            <person name="Luo M."/>
            <person name="Yang T."/>
            <person name="Ammiraju J.S.S."/>
            <person name="Engler F."/>
            <person name="Soderlund C."/>
            <person name="Wing R.A."/>
            <person name="Palmer L.E."/>
            <person name="de la Bastide M."/>
            <person name="Spiegel L."/>
            <person name="Nascimento L."/>
            <person name="Zutavern T."/>
            <person name="O'Shaughnessy A."/>
            <person name="Dike S."/>
            <person name="Dedhia N."/>
            <person name="Preston R."/>
            <person name="Balija V."/>
            <person name="McCombie W.R."/>
            <person name="Chow T."/>
            <person name="Chen H."/>
            <person name="Chung M."/>
            <person name="Chen C."/>
            <person name="Shaw J."/>
            <person name="Wu H."/>
            <person name="Hsiao K."/>
            <person name="Chao Y."/>
            <person name="Chu M."/>
            <person name="Cheng C."/>
            <person name="Hour A."/>
            <person name="Lee P."/>
            <person name="Lin S."/>
            <person name="Lin Y."/>
            <person name="Liou J."/>
            <person name="Liu S."/>
            <person name="Hsing Y."/>
            <person name="Raghuvanshi S."/>
            <person name="Mohanty A."/>
            <person name="Bharti A.K."/>
            <person name="Gaur A."/>
            <person name="Gupta V."/>
            <person name="Kumar D."/>
            <person name="Ravi V."/>
            <person name="Vij S."/>
            <person name="Kapur A."/>
            <person name="Khurana P."/>
            <person name="Khurana P."/>
            <person name="Khurana J.P."/>
            <person name="Tyagi A.K."/>
            <person name="Gaikwad K."/>
            <person name="Singh A."/>
            <person name="Dalal V."/>
            <person name="Srivastava S."/>
            <person name="Dixit A."/>
            <person name="Pal A.K."/>
            <person name="Ghazi I.A."/>
            <person name="Yadav M."/>
            <person name="Pandit A."/>
            <person name="Bhargava A."/>
            <person name="Sureshbabu K."/>
            <person name="Batra K."/>
            <person name="Sharma T.R."/>
            <person name="Mohapatra T."/>
            <person name="Singh N.K."/>
            <person name="Messing J."/>
            <person name="Nelson A.B."/>
            <person name="Fuks G."/>
            <person name="Kavchok S."/>
            <person name="Keizer G."/>
            <person name="Linton E."/>
            <person name="Llaca V."/>
            <person name="Song R."/>
            <person name="Tanyolac B."/>
            <person name="Young S."/>
            <person name="Ho-Il K."/>
            <person name="Hahn J.H."/>
            <person name="Sangsakoo G."/>
            <person name="Vanavichit A."/>
            <person name="de Mattos Luiz.A.T."/>
            <person name="Zimmer P.D."/>
            <person name="Malone G."/>
            <person name="Dellagostin O."/>
            <person name="de Oliveira A.C."/>
            <person name="Bevan M."/>
            <person name="Bancroft I."/>
            <person name="Minx P."/>
            <person name="Cordum H."/>
            <person name="Wilson R."/>
            <person name="Cheng Z."/>
            <person name="Jin W."/>
            <person name="Jiang J."/>
            <person name="Leong S.A."/>
            <person name="Iwama H."/>
            <person name="Gojobori T."/>
            <person name="Itoh T."/>
            <person name="Niimura Y."/>
            <person name="Fujii Y."/>
            <person name="Habara T."/>
            <person name="Sakai H."/>
            <person name="Sato Y."/>
            <person name="Wilson G."/>
            <person name="Kumar K."/>
            <person name="McCouch S."/>
            <person name="Juretic N."/>
            <person name="Hoen D."/>
            <person name="Wright S."/>
            <person name="Bruskiewich R."/>
            <person name="Bureau T."/>
            <person name="Miyao A."/>
            <person name="Hirochika H."/>
            <person name="Nishikawa T."/>
            <person name="Kadowaki K."/>
            <person name="Sugiura M."/>
            <person name="Burr B."/>
            <person name="Sasaki T."/>
        </authorList>
    </citation>
    <scope>NUCLEOTIDE SEQUENCE [LARGE SCALE GENOMIC DNA]</scope>
    <source>
        <strain evidence="3">cv. Nipponbare</strain>
    </source>
</reference>
<gene>
    <name evidence="2" type="primary">OSJNBb0065L20.9</name>
</gene>
<organism evidence="2 3">
    <name type="scientific">Oryza sativa subsp. japonica</name>
    <name type="common">Rice</name>
    <dbReference type="NCBI Taxonomy" id="39947"/>
    <lineage>
        <taxon>Eukaryota</taxon>
        <taxon>Viridiplantae</taxon>
        <taxon>Streptophyta</taxon>
        <taxon>Embryophyta</taxon>
        <taxon>Tracheophyta</taxon>
        <taxon>Spermatophyta</taxon>
        <taxon>Magnoliopsida</taxon>
        <taxon>Liliopsida</taxon>
        <taxon>Poales</taxon>
        <taxon>Poaceae</taxon>
        <taxon>BOP clade</taxon>
        <taxon>Oryzoideae</taxon>
        <taxon>Oryzeae</taxon>
        <taxon>Oryzinae</taxon>
        <taxon>Oryza</taxon>
        <taxon>Oryza sativa</taxon>
    </lineage>
</organism>
<name>Q10FN9_ORYSJ</name>
<reference evidence="3" key="2">
    <citation type="journal article" date="2008" name="Nucleic Acids Res.">
        <title>The rice annotation project database (RAP-DB): 2008 update.</title>
        <authorList>
            <consortium name="The rice annotation project (RAP)"/>
        </authorList>
    </citation>
    <scope>GENOME REANNOTATION</scope>
    <source>
        <strain evidence="3">cv. Nipponbare</strain>
    </source>
</reference>
<evidence type="ECO:0000256" key="1">
    <source>
        <dbReference type="SAM" id="MobiDB-lite"/>
    </source>
</evidence>
<evidence type="ECO:0000313" key="3">
    <source>
        <dbReference type="Proteomes" id="UP000000763"/>
    </source>
</evidence>
<evidence type="ECO:0000313" key="2">
    <source>
        <dbReference type="EMBL" id="AAS07109.1"/>
    </source>
</evidence>
<proteinExistence type="predicted"/>
<sequence>MEVEGVDSHGGKVGGMGTRGGKVGGMALAATRAEARPTNLSENQGLDVLLFSQNF</sequence>
<accession>Q10FN9</accession>
<dbReference type="Proteomes" id="UP000000763">
    <property type="component" value="Chromosome 3"/>
</dbReference>
<feature type="region of interest" description="Disordered" evidence="1">
    <location>
        <begin position="1"/>
        <end position="21"/>
    </location>
</feature>